<dbReference type="GO" id="GO:0008757">
    <property type="term" value="F:S-adenosylmethionine-dependent methyltransferase activity"/>
    <property type="evidence" value="ECO:0007669"/>
    <property type="project" value="InterPro"/>
</dbReference>
<name>A0A5J5E2I7_9BIFI</name>
<protein>
    <submittedName>
        <fullName evidence="6">Methyltransferase domain-containing protein</fullName>
    </submittedName>
</protein>
<dbReference type="InterPro" id="IPR007848">
    <property type="entry name" value="Small_mtfrase_dom"/>
</dbReference>
<feature type="domain" description="Methyltransferase small" evidence="4">
    <location>
        <begin position="82"/>
        <end position="238"/>
    </location>
</feature>
<feature type="compositionally biased region" description="Basic and acidic residues" evidence="3">
    <location>
        <begin position="31"/>
        <end position="43"/>
    </location>
</feature>
<dbReference type="InterPro" id="IPR029063">
    <property type="entry name" value="SAM-dependent_MTases_sf"/>
</dbReference>
<dbReference type="Proteomes" id="UP000345527">
    <property type="component" value="Unassembled WGS sequence"/>
</dbReference>
<gene>
    <name evidence="6" type="ORF">EM848_06295</name>
    <name evidence="5" type="ORF">EMO90_01495</name>
</gene>
<dbReference type="InterPro" id="IPR046977">
    <property type="entry name" value="RsmC/RlmG"/>
</dbReference>
<evidence type="ECO:0000313" key="8">
    <source>
        <dbReference type="Proteomes" id="UP000374630"/>
    </source>
</evidence>
<dbReference type="CDD" id="cd02440">
    <property type="entry name" value="AdoMet_MTases"/>
    <property type="match status" value="1"/>
</dbReference>
<keyword evidence="8" id="KW-1185">Reference proteome</keyword>
<reference evidence="7 8" key="1">
    <citation type="journal article" date="2019" name="Syst. Appl. Microbiol.">
        <title>Characterization of Bifidobacterium species in feaces of the Egyptian fruit bat: Description of B. vespertilionis sp. nov. and B. rousetti sp. nov.</title>
        <authorList>
            <person name="Modesto M."/>
            <person name="Satti M."/>
            <person name="Watanabe K."/>
            <person name="Puglisi E."/>
            <person name="Morelli L."/>
            <person name="Huang C.-H."/>
            <person name="Liou J.-S."/>
            <person name="Miyashita M."/>
            <person name="Tamura T."/>
            <person name="Saito S."/>
            <person name="Mori K."/>
            <person name="Huang L."/>
            <person name="Sciavilla P."/>
            <person name="Sandri C."/>
            <person name="Spiezio C."/>
            <person name="Vitali F."/>
            <person name="Cavalieri D."/>
            <person name="Perpetuini G."/>
            <person name="Tofalo R."/>
            <person name="Bonetti A."/>
            <person name="Arita M."/>
            <person name="Mattarelli P."/>
        </authorList>
    </citation>
    <scope>NUCLEOTIDE SEQUENCE [LARGE SCALE GENOMIC DNA]</scope>
    <source>
        <strain evidence="5 8">RST16</strain>
        <strain evidence="6 7">RST8</strain>
    </source>
</reference>
<comment type="caution">
    <text evidence="6">The sequence shown here is derived from an EMBL/GenBank/DDBJ whole genome shotgun (WGS) entry which is preliminary data.</text>
</comment>
<dbReference type="Proteomes" id="UP000374630">
    <property type="component" value="Unassembled WGS sequence"/>
</dbReference>
<feature type="region of interest" description="Disordered" evidence="3">
    <location>
        <begin position="1"/>
        <end position="65"/>
    </location>
</feature>
<evidence type="ECO:0000256" key="1">
    <source>
        <dbReference type="ARBA" id="ARBA00022603"/>
    </source>
</evidence>
<sequence>MSRQNGGAPQNVPQRQNKPGRQSGAKRSLRNQKDRQDQKDQRQPRPPRQKAADGEQYFNAAPSSEDVRRTLNVTLRGEECAVEVSNGVFSGNRVDLGTSVLLKQAPQPPAEGTFLDVGCGWGPIAIALAKASPEARVVAIDVNERAIELTAKNAKANGCANVETMAADAVPADLTFDVIWSNPPIRIGKDALHDLLMAWLPRLNPGGEAYLVVQKNLGADSLIPWLANALGEGYAVSKYHSAKGYRVIEVAKE</sequence>
<dbReference type="EMBL" id="RZOA01000010">
    <property type="protein sequence ID" value="KAA8823288.1"/>
    <property type="molecule type" value="Genomic_DNA"/>
</dbReference>
<dbReference type="EMBL" id="RZNZ01000002">
    <property type="protein sequence ID" value="KAA8821921.1"/>
    <property type="molecule type" value="Genomic_DNA"/>
</dbReference>
<dbReference type="AlphaFoldDB" id="A0A5J5E2I7"/>
<proteinExistence type="predicted"/>
<dbReference type="SUPFAM" id="SSF53335">
    <property type="entry name" value="S-adenosyl-L-methionine-dependent methyltransferases"/>
    <property type="match status" value="1"/>
</dbReference>
<dbReference type="PANTHER" id="PTHR47816">
    <property type="entry name" value="RIBOSOMAL RNA SMALL SUBUNIT METHYLTRANSFERASE C"/>
    <property type="match status" value="1"/>
</dbReference>
<dbReference type="GO" id="GO:0032259">
    <property type="term" value="P:methylation"/>
    <property type="evidence" value="ECO:0007669"/>
    <property type="project" value="UniProtKB-KW"/>
</dbReference>
<organism evidence="6 7">
    <name type="scientific">Bifidobacterium vespertilionis</name>
    <dbReference type="NCBI Taxonomy" id="2562524"/>
    <lineage>
        <taxon>Bacteria</taxon>
        <taxon>Bacillati</taxon>
        <taxon>Actinomycetota</taxon>
        <taxon>Actinomycetes</taxon>
        <taxon>Bifidobacteriales</taxon>
        <taxon>Bifidobacteriaceae</taxon>
        <taxon>Bifidobacterium</taxon>
    </lineage>
</organism>
<accession>A0A5J5E2I7</accession>
<feature type="compositionally biased region" description="Polar residues" evidence="3">
    <location>
        <begin position="1"/>
        <end position="20"/>
    </location>
</feature>
<dbReference type="Gene3D" id="3.40.50.150">
    <property type="entry name" value="Vaccinia Virus protein VP39"/>
    <property type="match status" value="1"/>
</dbReference>
<evidence type="ECO:0000313" key="7">
    <source>
        <dbReference type="Proteomes" id="UP000345527"/>
    </source>
</evidence>
<dbReference type="OrthoDB" id="9764961at2"/>
<evidence type="ECO:0000256" key="3">
    <source>
        <dbReference type="SAM" id="MobiDB-lite"/>
    </source>
</evidence>
<evidence type="ECO:0000259" key="4">
    <source>
        <dbReference type="Pfam" id="PF05175"/>
    </source>
</evidence>
<evidence type="ECO:0000313" key="5">
    <source>
        <dbReference type="EMBL" id="KAA8821921.1"/>
    </source>
</evidence>
<dbReference type="Pfam" id="PF05175">
    <property type="entry name" value="MTS"/>
    <property type="match status" value="1"/>
</dbReference>
<dbReference type="PANTHER" id="PTHR47816:SF4">
    <property type="entry name" value="RIBOSOMAL RNA SMALL SUBUNIT METHYLTRANSFERASE C"/>
    <property type="match status" value="1"/>
</dbReference>
<keyword evidence="1 6" id="KW-0489">Methyltransferase</keyword>
<evidence type="ECO:0000313" key="6">
    <source>
        <dbReference type="EMBL" id="KAA8823288.1"/>
    </source>
</evidence>
<evidence type="ECO:0000256" key="2">
    <source>
        <dbReference type="ARBA" id="ARBA00022679"/>
    </source>
</evidence>
<keyword evidence="2 6" id="KW-0808">Transferase</keyword>